<dbReference type="InterPro" id="IPR036163">
    <property type="entry name" value="HMA_dom_sf"/>
</dbReference>
<feature type="domain" description="HMA" evidence="7">
    <location>
        <begin position="16"/>
        <end position="61"/>
    </location>
</feature>
<dbReference type="Proteomes" id="UP000000768">
    <property type="component" value="Chromosome 3"/>
</dbReference>
<accession>A0A1W0VWT8</accession>
<protein>
    <recommendedName>
        <fullName evidence="7">HMA domain-containing protein</fullName>
    </recommendedName>
</protein>
<evidence type="ECO:0000313" key="8">
    <source>
        <dbReference type="EMBL" id="OQU86608.1"/>
    </source>
</evidence>
<dbReference type="PANTHER" id="PTHR45811:SF37">
    <property type="entry name" value="HMA DOMAIN-CONTAINING PROTEIN"/>
    <property type="match status" value="1"/>
</dbReference>
<dbReference type="eggNOG" id="ENOG502S8HB">
    <property type="taxonomic scope" value="Eukaryota"/>
</dbReference>
<keyword evidence="1" id="KW-0488">Methylation</keyword>
<evidence type="ECO:0000256" key="4">
    <source>
        <dbReference type="ARBA" id="ARBA00023289"/>
    </source>
</evidence>
<dbReference type="InterPro" id="IPR006121">
    <property type="entry name" value="HMA_dom"/>
</dbReference>
<feature type="region of interest" description="Disordered" evidence="6">
    <location>
        <begin position="71"/>
        <end position="92"/>
    </location>
</feature>
<dbReference type="GO" id="GO:0046872">
    <property type="term" value="F:metal ion binding"/>
    <property type="evidence" value="ECO:0007669"/>
    <property type="project" value="UniProtKB-KW"/>
</dbReference>
<dbReference type="SUPFAM" id="SSF55008">
    <property type="entry name" value="HMA, heavy metal-associated domain"/>
    <property type="match status" value="1"/>
</dbReference>
<dbReference type="PANTHER" id="PTHR45811">
    <property type="entry name" value="COPPER TRANSPORT PROTEIN FAMILY-RELATED"/>
    <property type="match status" value="1"/>
</dbReference>
<dbReference type="InterPro" id="IPR051863">
    <property type="entry name" value="HIPP"/>
</dbReference>
<dbReference type="Gramene" id="OQU86608">
    <property type="protein sequence ID" value="OQU86608"/>
    <property type="gene ID" value="SORBI_3003G112500"/>
</dbReference>
<evidence type="ECO:0000259" key="7">
    <source>
        <dbReference type="Pfam" id="PF00403"/>
    </source>
</evidence>
<dbReference type="EMBL" id="CM000762">
    <property type="protein sequence ID" value="OQU86608.1"/>
    <property type="molecule type" value="Genomic_DNA"/>
</dbReference>
<evidence type="ECO:0000256" key="1">
    <source>
        <dbReference type="ARBA" id="ARBA00022481"/>
    </source>
</evidence>
<sequence length="165" mass="18256">MSNKKIVVKADLVGKTCMRDILSVAATLQGIKSMDVDAEKCTLTVVGTVDPVRIAQKLKKKCFSVNIISVEDDKPKPKPPEPEKKKPQDPCKDVCENKCDKITCCKECKDECKETCERRCKAWLESGGCCTRCAVPSCYPYSSSYCYPYSGCSGGGSWPWRPYGC</sequence>
<keyword evidence="9" id="KW-1185">Reference proteome</keyword>
<keyword evidence="2" id="KW-0479">Metal-binding</keyword>
<dbReference type="AlphaFoldDB" id="A0A1W0VWT8"/>
<keyword evidence="4" id="KW-0636">Prenylation</keyword>
<gene>
    <name evidence="8" type="ORF">SORBI_3003G112500</name>
</gene>
<dbReference type="Gene3D" id="3.30.70.100">
    <property type="match status" value="1"/>
</dbReference>
<organism evidence="8 9">
    <name type="scientific">Sorghum bicolor</name>
    <name type="common">Sorghum</name>
    <name type="synonym">Sorghum vulgare</name>
    <dbReference type="NCBI Taxonomy" id="4558"/>
    <lineage>
        <taxon>Eukaryota</taxon>
        <taxon>Viridiplantae</taxon>
        <taxon>Streptophyta</taxon>
        <taxon>Embryophyta</taxon>
        <taxon>Tracheophyta</taxon>
        <taxon>Spermatophyta</taxon>
        <taxon>Magnoliopsida</taxon>
        <taxon>Liliopsida</taxon>
        <taxon>Poales</taxon>
        <taxon>Poaceae</taxon>
        <taxon>PACMAD clade</taxon>
        <taxon>Panicoideae</taxon>
        <taxon>Andropogonodae</taxon>
        <taxon>Andropogoneae</taxon>
        <taxon>Sorghinae</taxon>
        <taxon>Sorghum</taxon>
    </lineage>
</organism>
<dbReference type="Pfam" id="PF00403">
    <property type="entry name" value="HMA"/>
    <property type="match status" value="1"/>
</dbReference>
<dbReference type="InParanoid" id="A0A1W0VWT8"/>
<evidence type="ECO:0000313" key="9">
    <source>
        <dbReference type="Proteomes" id="UP000000768"/>
    </source>
</evidence>
<comment type="similarity">
    <text evidence="5">Belongs to the HIPP family.</text>
</comment>
<name>A0A1W0VWT8_SORBI</name>
<proteinExistence type="inferred from homology"/>
<reference evidence="9" key="2">
    <citation type="journal article" date="2018" name="Plant J.">
        <title>The Sorghum bicolor reference genome: improved assembly, gene annotations, a transcriptome atlas, and signatures of genome organization.</title>
        <authorList>
            <person name="McCormick R.F."/>
            <person name="Truong S.K."/>
            <person name="Sreedasyam A."/>
            <person name="Jenkins J."/>
            <person name="Shu S."/>
            <person name="Sims D."/>
            <person name="Kennedy M."/>
            <person name="Amirebrahimi M."/>
            <person name="Weers B.D."/>
            <person name="McKinley B."/>
            <person name="Mattison A."/>
            <person name="Morishige D.T."/>
            <person name="Grimwood J."/>
            <person name="Schmutz J."/>
            <person name="Mullet J.E."/>
        </authorList>
    </citation>
    <scope>NUCLEOTIDE SEQUENCE [LARGE SCALE GENOMIC DNA]</scope>
    <source>
        <strain evidence="9">cv. BTx623</strain>
    </source>
</reference>
<keyword evidence="3" id="KW-0449">Lipoprotein</keyword>
<reference evidence="8 9" key="1">
    <citation type="journal article" date="2009" name="Nature">
        <title>The Sorghum bicolor genome and the diversification of grasses.</title>
        <authorList>
            <person name="Paterson A.H."/>
            <person name="Bowers J.E."/>
            <person name="Bruggmann R."/>
            <person name="Dubchak I."/>
            <person name="Grimwood J."/>
            <person name="Gundlach H."/>
            <person name="Haberer G."/>
            <person name="Hellsten U."/>
            <person name="Mitros T."/>
            <person name="Poliakov A."/>
            <person name="Schmutz J."/>
            <person name="Spannagl M."/>
            <person name="Tang H."/>
            <person name="Wang X."/>
            <person name="Wicker T."/>
            <person name="Bharti A.K."/>
            <person name="Chapman J."/>
            <person name="Feltus F.A."/>
            <person name="Gowik U."/>
            <person name="Grigoriev I.V."/>
            <person name="Lyons E."/>
            <person name="Maher C.A."/>
            <person name="Martis M."/>
            <person name="Narechania A."/>
            <person name="Otillar R.P."/>
            <person name="Penning B.W."/>
            <person name="Salamov A.A."/>
            <person name="Wang Y."/>
            <person name="Zhang L."/>
            <person name="Carpita N.C."/>
            <person name="Freeling M."/>
            <person name="Gingle A.R."/>
            <person name="Hash C.T."/>
            <person name="Keller B."/>
            <person name="Klein P."/>
            <person name="Kresovich S."/>
            <person name="McCann M.C."/>
            <person name="Ming R."/>
            <person name="Peterson D.G."/>
            <person name="Mehboob-ur-Rahman"/>
            <person name="Ware D."/>
            <person name="Westhoff P."/>
            <person name="Mayer K.F."/>
            <person name="Messing J."/>
            <person name="Rokhsar D.S."/>
        </authorList>
    </citation>
    <scope>NUCLEOTIDE SEQUENCE [LARGE SCALE GENOMIC DNA]</scope>
    <source>
        <strain evidence="9">cv. BTx623</strain>
    </source>
</reference>
<dbReference type="OMA" id="NACMSDI"/>
<evidence type="ECO:0000256" key="5">
    <source>
        <dbReference type="ARBA" id="ARBA00024045"/>
    </source>
</evidence>
<dbReference type="STRING" id="4558.A0A1W0VWT8"/>
<evidence type="ECO:0000256" key="3">
    <source>
        <dbReference type="ARBA" id="ARBA00023288"/>
    </source>
</evidence>
<evidence type="ECO:0000256" key="2">
    <source>
        <dbReference type="ARBA" id="ARBA00022723"/>
    </source>
</evidence>
<evidence type="ECO:0000256" key="6">
    <source>
        <dbReference type="SAM" id="MobiDB-lite"/>
    </source>
</evidence>